<keyword evidence="1" id="KW-0805">Transcription regulation</keyword>
<evidence type="ECO:0000256" key="4">
    <source>
        <dbReference type="SAM" id="MobiDB-lite"/>
    </source>
</evidence>
<evidence type="ECO:0000256" key="3">
    <source>
        <dbReference type="ARBA" id="ARBA00023163"/>
    </source>
</evidence>
<accession>A0ABP8W395</accession>
<dbReference type="Gene3D" id="3.40.1410.10">
    <property type="entry name" value="Chorismate lyase-like"/>
    <property type="match status" value="1"/>
</dbReference>
<dbReference type="InterPro" id="IPR036390">
    <property type="entry name" value="WH_DNA-bd_sf"/>
</dbReference>
<feature type="domain" description="HTH gntR-type" evidence="5">
    <location>
        <begin position="22"/>
        <end position="89"/>
    </location>
</feature>
<dbReference type="SMART" id="SM00866">
    <property type="entry name" value="UTRA"/>
    <property type="match status" value="1"/>
</dbReference>
<evidence type="ECO:0000313" key="6">
    <source>
        <dbReference type="EMBL" id="GAA4677828.1"/>
    </source>
</evidence>
<dbReference type="SUPFAM" id="SSF64288">
    <property type="entry name" value="Chorismate lyase-like"/>
    <property type="match status" value="1"/>
</dbReference>
<dbReference type="SMART" id="SM00345">
    <property type="entry name" value="HTH_GNTR"/>
    <property type="match status" value="1"/>
</dbReference>
<dbReference type="Proteomes" id="UP001501295">
    <property type="component" value="Unassembled WGS sequence"/>
</dbReference>
<dbReference type="EMBL" id="BAABLM010000004">
    <property type="protein sequence ID" value="GAA4677828.1"/>
    <property type="molecule type" value="Genomic_DNA"/>
</dbReference>
<dbReference type="PROSITE" id="PS50949">
    <property type="entry name" value="HTH_GNTR"/>
    <property type="match status" value="1"/>
</dbReference>
<organism evidence="6 7">
    <name type="scientific">Frondihabitans cladoniiphilus</name>
    <dbReference type="NCBI Taxonomy" id="715785"/>
    <lineage>
        <taxon>Bacteria</taxon>
        <taxon>Bacillati</taxon>
        <taxon>Actinomycetota</taxon>
        <taxon>Actinomycetes</taxon>
        <taxon>Micrococcales</taxon>
        <taxon>Microbacteriaceae</taxon>
        <taxon>Frondihabitans</taxon>
    </lineage>
</organism>
<feature type="region of interest" description="Disordered" evidence="4">
    <location>
        <begin position="1"/>
        <end position="24"/>
    </location>
</feature>
<dbReference type="InterPro" id="IPR011663">
    <property type="entry name" value="UTRA"/>
</dbReference>
<evidence type="ECO:0000313" key="7">
    <source>
        <dbReference type="Proteomes" id="UP001501295"/>
    </source>
</evidence>
<keyword evidence="3" id="KW-0804">Transcription</keyword>
<dbReference type="CDD" id="cd07377">
    <property type="entry name" value="WHTH_GntR"/>
    <property type="match status" value="1"/>
</dbReference>
<dbReference type="Pfam" id="PF07702">
    <property type="entry name" value="UTRA"/>
    <property type="match status" value="1"/>
</dbReference>
<dbReference type="InterPro" id="IPR000524">
    <property type="entry name" value="Tscrpt_reg_HTH_GntR"/>
</dbReference>
<dbReference type="InterPro" id="IPR050679">
    <property type="entry name" value="Bact_HTH_transcr_reg"/>
</dbReference>
<protein>
    <submittedName>
        <fullName evidence="6">GntR family transcriptional regulator</fullName>
    </submittedName>
</protein>
<name>A0ABP8W395_9MICO</name>
<sequence length="246" mass="27374">MTDSPTSPEHPRSKGGSSRGRQISARRVRDLITASIRDGHLAPDDPLAEEDLMELFDTSRGSVRAALTQLRDSGFVERKRRVGTKVTDLGVTLPISDIHTDTEHVIVTVLEQRLVPSFPLVRDRLHLEDETVRMIENTFSAEGQVIGLRTAYFSAALEFDFEIYRTPVRMSMVMRDFFGVTPGEVLVIVGSDIADAHTARVLGVAEGVPLIVREMTYYDSDGSPVETVFDRFRGDRVRLEATASLL</sequence>
<reference evidence="7" key="1">
    <citation type="journal article" date="2019" name="Int. J. Syst. Evol. Microbiol.">
        <title>The Global Catalogue of Microorganisms (GCM) 10K type strain sequencing project: providing services to taxonomists for standard genome sequencing and annotation.</title>
        <authorList>
            <consortium name="The Broad Institute Genomics Platform"/>
            <consortium name="The Broad Institute Genome Sequencing Center for Infectious Disease"/>
            <person name="Wu L."/>
            <person name="Ma J."/>
        </authorList>
    </citation>
    <scope>NUCLEOTIDE SEQUENCE [LARGE SCALE GENOMIC DNA]</scope>
    <source>
        <strain evidence="7">JCM 18956</strain>
    </source>
</reference>
<evidence type="ECO:0000256" key="2">
    <source>
        <dbReference type="ARBA" id="ARBA00023125"/>
    </source>
</evidence>
<evidence type="ECO:0000256" key="1">
    <source>
        <dbReference type="ARBA" id="ARBA00023015"/>
    </source>
</evidence>
<dbReference type="InterPro" id="IPR036388">
    <property type="entry name" value="WH-like_DNA-bd_sf"/>
</dbReference>
<dbReference type="InterPro" id="IPR028978">
    <property type="entry name" value="Chorismate_lyase_/UTRA_dom_sf"/>
</dbReference>
<evidence type="ECO:0000259" key="5">
    <source>
        <dbReference type="PROSITE" id="PS50949"/>
    </source>
</evidence>
<dbReference type="SUPFAM" id="SSF46785">
    <property type="entry name" value="Winged helix' DNA-binding domain"/>
    <property type="match status" value="1"/>
</dbReference>
<dbReference type="PANTHER" id="PTHR44846:SF1">
    <property type="entry name" value="MANNOSYL-D-GLYCERATE TRANSPORT_METABOLISM SYSTEM REPRESSOR MNGR-RELATED"/>
    <property type="match status" value="1"/>
</dbReference>
<keyword evidence="2" id="KW-0238">DNA-binding</keyword>
<comment type="caution">
    <text evidence="6">The sequence shown here is derived from an EMBL/GenBank/DDBJ whole genome shotgun (WGS) entry which is preliminary data.</text>
</comment>
<gene>
    <name evidence="6" type="ORF">GCM10025780_23360</name>
</gene>
<dbReference type="Gene3D" id="1.10.10.10">
    <property type="entry name" value="Winged helix-like DNA-binding domain superfamily/Winged helix DNA-binding domain"/>
    <property type="match status" value="1"/>
</dbReference>
<proteinExistence type="predicted"/>
<keyword evidence="7" id="KW-1185">Reference proteome</keyword>
<dbReference type="PANTHER" id="PTHR44846">
    <property type="entry name" value="MANNOSYL-D-GLYCERATE TRANSPORT/METABOLISM SYSTEM REPRESSOR MNGR-RELATED"/>
    <property type="match status" value="1"/>
</dbReference>
<dbReference type="RefSeq" id="WP_345376056.1">
    <property type="nucleotide sequence ID" value="NZ_BAABLM010000004.1"/>
</dbReference>
<dbReference type="Pfam" id="PF00392">
    <property type="entry name" value="GntR"/>
    <property type="match status" value="1"/>
</dbReference>